<gene>
    <name evidence="1" type="ORF">DN745_03920</name>
</gene>
<name>A0A2Z4FHY6_9DELT</name>
<proteinExistence type="predicted"/>
<protein>
    <submittedName>
        <fullName evidence="1">Uncharacterized protein</fullName>
    </submittedName>
</protein>
<keyword evidence="2" id="KW-1185">Reference proteome</keyword>
<accession>A0A2Z4FHY6</accession>
<reference evidence="1 2" key="1">
    <citation type="submission" date="2018-06" db="EMBL/GenBank/DDBJ databases">
        <title>Lujinxingia sediminis gen. nov. sp. nov., a new facultative anaerobic member of the class Deltaproteobacteria, and proposal of Lujinxingaceae fam. nov.</title>
        <authorList>
            <person name="Guo L.-Y."/>
            <person name="Li C.-M."/>
            <person name="Wang S."/>
            <person name="Du Z.-J."/>
        </authorList>
    </citation>
    <scope>NUCLEOTIDE SEQUENCE [LARGE SCALE GENOMIC DNA]</scope>
    <source>
        <strain evidence="1 2">FA350</strain>
    </source>
</reference>
<dbReference type="RefSeq" id="WP_111332366.1">
    <property type="nucleotide sequence ID" value="NZ_CP030032.1"/>
</dbReference>
<evidence type="ECO:0000313" key="2">
    <source>
        <dbReference type="Proteomes" id="UP000249799"/>
    </source>
</evidence>
<dbReference type="KEGG" id="bsed:DN745_03920"/>
<organism evidence="1 2">
    <name type="scientific">Bradymonas sediminis</name>
    <dbReference type="NCBI Taxonomy" id="1548548"/>
    <lineage>
        <taxon>Bacteria</taxon>
        <taxon>Deltaproteobacteria</taxon>
        <taxon>Bradymonadales</taxon>
        <taxon>Bradymonadaceae</taxon>
        <taxon>Bradymonas</taxon>
    </lineage>
</organism>
<dbReference type="AlphaFoldDB" id="A0A2Z4FHY6"/>
<dbReference type="Proteomes" id="UP000249799">
    <property type="component" value="Chromosome"/>
</dbReference>
<evidence type="ECO:0000313" key="1">
    <source>
        <dbReference type="EMBL" id="AWV88529.1"/>
    </source>
</evidence>
<dbReference type="EMBL" id="CP030032">
    <property type="protein sequence ID" value="AWV88529.1"/>
    <property type="molecule type" value="Genomic_DNA"/>
</dbReference>
<sequence length="142" mass="15140">MIVDSEVALRGVRMRLLGAVSAVLLTMVCAAYVFFTAMNSFGATFAVAVGLCSLGAAVGLLLSARQEEYVHAYAARMERGGTGEEEGAAALALPEGELLHPLLAREDRLNRARVYRAGQERPHAPSLEGRRRASSEHTDGAI</sequence>